<evidence type="ECO:0000313" key="2">
    <source>
        <dbReference type="EMBL" id="MDN3566705.1"/>
    </source>
</evidence>
<feature type="compositionally biased region" description="Basic and acidic residues" evidence="1">
    <location>
        <begin position="77"/>
        <end position="86"/>
    </location>
</feature>
<dbReference type="EMBL" id="JAUFPN010000180">
    <property type="protein sequence ID" value="MDN3566705.1"/>
    <property type="molecule type" value="Genomic_DNA"/>
</dbReference>
<reference evidence="3" key="1">
    <citation type="journal article" date="2019" name="Int. J. Syst. Evol. Microbiol.">
        <title>The Global Catalogue of Microorganisms (GCM) 10K type strain sequencing project: providing services to taxonomists for standard genome sequencing and annotation.</title>
        <authorList>
            <consortium name="The Broad Institute Genomics Platform"/>
            <consortium name="The Broad Institute Genome Sequencing Center for Infectious Disease"/>
            <person name="Wu L."/>
            <person name="Ma J."/>
        </authorList>
    </citation>
    <scope>NUCLEOTIDE SEQUENCE [LARGE SCALE GENOMIC DNA]</scope>
    <source>
        <strain evidence="3">CECT 7131</strain>
    </source>
</reference>
<dbReference type="RefSeq" id="WP_290318658.1">
    <property type="nucleotide sequence ID" value="NZ_JAUFPN010000180.1"/>
</dbReference>
<gene>
    <name evidence="2" type="ORF">QWZ14_20210</name>
</gene>
<protein>
    <submittedName>
        <fullName evidence="2">Uncharacterized protein</fullName>
    </submittedName>
</protein>
<accession>A0ABT8AAK6</accession>
<dbReference type="Proteomes" id="UP001529369">
    <property type="component" value="Unassembled WGS sequence"/>
</dbReference>
<name>A0ABT8AAK6_9PROT</name>
<proteinExistence type="predicted"/>
<keyword evidence="3" id="KW-1185">Reference proteome</keyword>
<organism evidence="2 3">
    <name type="scientific">Paeniroseomonas aquatica</name>
    <dbReference type="NCBI Taxonomy" id="373043"/>
    <lineage>
        <taxon>Bacteria</taxon>
        <taxon>Pseudomonadati</taxon>
        <taxon>Pseudomonadota</taxon>
        <taxon>Alphaproteobacteria</taxon>
        <taxon>Acetobacterales</taxon>
        <taxon>Acetobacteraceae</taxon>
        <taxon>Paeniroseomonas</taxon>
    </lineage>
</organism>
<sequence length="86" mass="9367">MDDRTARIAELARRLVAYRDRAAALADGRIPPPRTLAEAIDRDFLAFDISRTERALRAAVIAEDPDRAPAHRAGPAARDRHAAGPA</sequence>
<evidence type="ECO:0000256" key="1">
    <source>
        <dbReference type="SAM" id="MobiDB-lite"/>
    </source>
</evidence>
<comment type="caution">
    <text evidence="2">The sequence shown here is derived from an EMBL/GenBank/DDBJ whole genome shotgun (WGS) entry which is preliminary data.</text>
</comment>
<feature type="region of interest" description="Disordered" evidence="1">
    <location>
        <begin position="66"/>
        <end position="86"/>
    </location>
</feature>
<evidence type="ECO:0000313" key="3">
    <source>
        <dbReference type="Proteomes" id="UP001529369"/>
    </source>
</evidence>